<evidence type="ECO:0000313" key="4">
    <source>
        <dbReference type="Proteomes" id="UP000239772"/>
    </source>
</evidence>
<keyword evidence="2" id="KW-0732">Signal</keyword>
<dbReference type="OrthoDB" id="6173967at2"/>
<protein>
    <recommendedName>
        <fullName evidence="5">DUF4426 domain-containing protein</fullName>
    </recommendedName>
</protein>
<name>A0A2T1HLA4_9HYPH</name>
<keyword evidence="4" id="KW-1185">Reference proteome</keyword>
<dbReference type="Proteomes" id="UP000239772">
    <property type="component" value="Unassembled WGS sequence"/>
</dbReference>
<dbReference type="AlphaFoldDB" id="A0A2T1HLA4"/>
<evidence type="ECO:0000256" key="1">
    <source>
        <dbReference type="SAM" id="MobiDB-lite"/>
    </source>
</evidence>
<feature type="region of interest" description="Disordered" evidence="1">
    <location>
        <begin position="137"/>
        <end position="158"/>
    </location>
</feature>
<evidence type="ECO:0008006" key="5">
    <source>
        <dbReference type="Google" id="ProtNLM"/>
    </source>
</evidence>
<feature type="signal peptide" evidence="2">
    <location>
        <begin position="1"/>
        <end position="28"/>
    </location>
</feature>
<dbReference type="EMBL" id="PVZS01000067">
    <property type="protein sequence ID" value="PSC02412.1"/>
    <property type="molecule type" value="Genomic_DNA"/>
</dbReference>
<evidence type="ECO:0000256" key="2">
    <source>
        <dbReference type="SAM" id="SignalP"/>
    </source>
</evidence>
<organism evidence="3 4">
    <name type="scientific">Alsobacter soli</name>
    <dbReference type="NCBI Taxonomy" id="2109933"/>
    <lineage>
        <taxon>Bacteria</taxon>
        <taxon>Pseudomonadati</taxon>
        <taxon>Pseudomonadota</taxon>
        <taxon>Alphaproteobacteria</taxon>
        <taxon>Hyphomicrobiales</taxon>
        <taxon>Alsobacteraceae</taxon>
        <taxon>Alsobacter</taxon>
    </lineage>
</organism>
<gene>
    <name evidence="3" type="ORF">SLNSH_24250</name>
</gene>
<accession>A0A2T1HLA4</accession>
<feature type="chain" id="PRO_5015674660" description="DUF4426 domain-containing protein" evidence="2">
    <location>
        <begin position="29"/>
        <end position="158"/>
    </location>
</feature>
<sequence>MVSMVSRRSALILAARLWSFLWPARPHADVLEPYQKAGDLGVYLGIIPAQIARRHPSEHPEATMHGGPAEGRDMHVVVAIFDAAGNRVEDAEVSDAIAEVGQVGRRRARLEPMKIADTITFGAFVAMFRSGRQSIEVENRRPGSSAVQTASFTYDPGS</sequence>
<proteinExistence type="predicted"/>
<dbReference type="RefSeq" id="WP_106340861.1">
    <property type="nucleotide sequence ID" value="NZ_PVZS01000067.1"/>
</dbReference>
<reference evidence="4" key="1">
    <citation type="submission" date="2018-03" db="EMBL/GenBank/DDBJ databases">
        <authorList>
            <person name="Sun L."/>
            <person name="Liu H."/>
            <person name="Chen W."/>
            <person name="Huang K."/>
            <person name="Liu W."/>
            <person name="Gao X."/>
        </authorList>
    </citation>
    <scope>NUCLEOTIDE SEQUENCE [LARGE SCALE GENOMIC DNA]</scope>
    <source>
        <strain evidence="4">SH9</strain>
    </source>
</reference>
<evidence type="ECO:0000313" key="3">
    <source>
        <dbReference type="EMBL" id="PSC02412.1"/>
    </source>
</evidence>
<comment type="caution">
    <text evidence="3">The sequence shown here is derived from an EMBL/GenBank/DDBJ whole genome shotgun (WGS) entry which is preliminary data.</text>
</comment>